<feature type="compositionally biased region" description="Basic residues" evidence="1">
    <location>
        <begin position="34"/>
        <end position="45"/>
    </location>
</feature>
<dbReference type="EMBL" id="LT559118">
    <property type="protein sequence ID" value="SBO96105.1"/>
    <property type="molecule type" value="Genomic_DNA"/>
</dbReference>
<feature type="region of interest" description="Disordered" evidence="1">
    <location>
        <begin position="34"/>
        <end position="57"/>
    </location>
</feature>
<evidence type="ECO:0000256" key="1">
    <source>
        <dbReference type="SAM" id="MobiDB-lite"/>
    </source>
</evidence>
<protein>
    <submittedName>
        <fullName evidence="2">Uncharacterized protein</fullName>
    </submittedName>
</protein>
<name>A0A1M4EB28_9ACTN</name>
<accession>A0A1M4EB28</accession>
<dbReference type="AlphaFoldDB" id="A0A1M4EB28"/>
<sequence length="57" mass="6530">MRAARPANWRPLRGIPWVGRALWGPAPRARPARLRRLHLRAGRRSRGLDSRPQARGT</sequence>
<gene>
    <name evidence="2" type="ORF">BN4615_P5621</name>
</gene>
<organism evidence="2">
    <name type="scientific">Nonomuraea gerenzanensis</name>
    <dbReference type="NCBI Taxonomy" id="93944"/>
    <lineage>
        <taxon>Bacteria</taxon>
        <taxon>Bacillati</taxon>
        <taxon>Actinomycetota</taxon>
        <taxon>Actinomycetes</taxon>
        <taxon>Streptosporangiales</taxon>
        <taxon>Streptosporangiaceae</taxon>
        <taxon>Nonomuraea</taxon>
    </lineage>
</organism>
<evidence type="ECO:0000313" key="2">
    <source>
        <dbReference type="EMBL" id="SBO96105.1"/>
    </source>
</evidence>
<proteinExistence type="predicted"/>
<reference evidence="2" key="1">
    <citation type="submission" date="2016-04" db="EMBL/GenBank/DDBJ databases">
        <authorList>
            <person name="Evans L.H."/>
            <person name="Alamgir A."/>
            <person name="Owens N."/>
            <person name="Weber N.D."/>
            <person name="Virtaneva K."/>
            <person name="Barbian K."/>
            <person name="Babar A."/>
            <person name="Rosenke K."/>
        </authorList>
    </citation>
    <scope>NUCLEOTIDE SEQUENCE</scope>
    <source>
        <strain evidence="2">Nono1</strain>
    </source>
</reference>